<dbReference type="InterPro" id="IPR043831">
    <property type="entry name" value="DUF5808"/>
</dbReference>
<evidence type="ECO:0000259" key="2">
    <source>
        <dbReference type="Pfam" id="PF07853"/>
    </source>
</evidence>
<keyword evidence="1" id="KW-0812">Transmembrane</keyword>
<keyword evidence="1" id="KW-1133">Transmembrane helix</keyword>
<evidence type="ECO:0000256" key="1">
    <source>
        <dbReference type="SAM" id="Phobius"/>
    </source>
</evidence>
<dbReference type="Pfam" id="PF07853">
    <property type="entry name" value="DUF1648"/>
    <property type="match status" value="1"/>
</dbReference>
<evidence type="ECO:0000313" key="4">
    <source>
        <dbReference type="EMBL" id="WIX78808.1"/>
    </source>
</evidence>
<protein>
    <submittedName>
        <fullName evidence="4">DUF5808 domain-containing protein</fullName>
    </submittedName>
</protein>
<feature type="transmembrane region" description="Helical" evidence="1">
    <location>
        <begin position="226"/>
        <end position="249"/>
    </location>
</feature>
<dbReference type="Proteomes" id="UP001236014">
    <property type="component" value="Chromosome"/>
</dbReference>
<dbReference type="InterPro" id="IPR014574">
    <property type="entry name" value="UCP032908"/>
</dbReference>
<dbReference type="InterPro" id="IPR012867">
    <property type="entry name" value="DUF1648"/>
</dbReference>
<feature type="domain" description="DUF1648" evidence="2">
    <location>
        <begin position="143"/>
        <end position="186"/>
    </location>
</feature>
<feature type="domain" description="DUF5808" evidence="3">
    <location>
        <begin position="319"/>
        <end position="342"/>
    </location>
</feature>
<feature type="transmembrane region" description="Helical" evidence="1">
    <location>
        <begin position="261"/>
        <end position="281"/>
    </location>
</feature>
<sequence>MIGEIVLLDLLLPVLLLAAAWVMPSVAKPTVPFGVRVPPERVGDPLIVEQRRIYRWWVGAAGTALVLGGLVAALVVQKVLVPVLVVVALLGVVAPGYVRARAVIRSAKQREDWYEGLRQTVSADTSRAVRPPFPWLWAVPALLVLAATVVLGVVRYPDLPATLTLHYNASGAPDRTAAKSVGSAFGTVFVQAGLTVLMLGLAYATPRLRPDLDPSRPRGSAAQHRVFATYLARVLLLFTACVNLTVLLVSWQIWSGANPTSIVPILLPTVVGALGLLGFVVRVGQGGSRLATDEEPPRDAVERDDDRFWKGGLLYVNRADHAVFVPKRFGIGWTLNFANPVAIGGFVVLIAAVITVPLVVR</sequence>
<dbReference type="EMBL" id="CP127294">
    <property type="protein sequence ID" value="WIX78808.1"/>
    <property type="molecule type" value="Genomic_DNA"/>
</dbReference>
<feature type="transmembrane region" description="Helical" evidence="1">
    <location>
        <begin position="6"/>
        <end position="27"/>
    </location>
</feature>
<dbReference type="PIRSF" id="PIRSF032908">
    <property type="entry name" value="UCP032908"/>
    <property type="match status" value="1"/>
</dbReference>
<dbReference type="Pfam" id="PF19124">
    <property type="entry name" value="DUF5808"/>
    <property type="match status" value="1"/>
</dbReference>
<dbReference type="RefSeq" id="WP_285969510.1">
    <property type="nucleotide sequence ID" value="NZ_CP127294.1"/>
</dbReference>
<dbReference type="GO" id="GO:0009636">
    <property type="term" value="P:response to toxic substance"/>
    <property type="evidence" value="ECO:0007669"/>
    <property type="project" value="TreeGrafter"/>
</dbReference>
<organism evidence="4 5">
    <name type="scientific">Amycolatopsis carbonis</name>
    <dbReference type="NCBI Taxonomy" id="715471"/>
    <lineage>
        <taxon>Bacteria</taxon>
        <taxon>Bacillati</taxon>
        <taxon>Actinomycetota</taxon>
        <taxon>Actinomycetes</taxon>
        <taxon>Pseudonocardiales</taxon>
        <taxon>Pseudonocardiaceae</taxon>
        <taxon>Amycolatopsis</taxon>
    </lineage>
</organism>
<gene>
    <name evidence="4" type="ORF">QRX50_47025</name>
</gene>
<feature type="transmembrane region" description="Helical" evidence="1">
    <location>
        <begin position="56"/>
        <end position="75"/>
    </location>
</feature>
<keyword evidence="5" id="KW-1185">Reference proteome</keyword>
<accession>A0A9Y2II77</accession>
<proteinExistence type="predicted"/>
<feature type="transmembrane region" description="Helical" evidence="1">
    <location>
        <begin position="337"/>
        <end position="360"/>
    </location>
</feature>
<feature type="transmembrane region" description="Helical" evidence="1">
    <location>
        <begin position="81"/>
        <end position="100"/>
    </location>
</feature>
<name>A0A9Y2II77_9PSEU</name>
<evidence type="ECO:0000313" key="5">
    <source>
        <dbReference type="Proteomes" id="UP001236014"/>
    </source>
</evidence>
<feature type="transmembrane region" description="Helical" evidence="1">
    <location>
        <begin position="184"/>
        <end position="205"/>
    </location>
</feature>
<dbReference type="PANTHER" id="PTHR37810:SF9">
    <property type="entry name" value="MEMBRANE PROTEIN"/>
    <property type="match status" value="1"/>
</dbReference>
<dbReference type="KEGG" id="acab:QRX50_47025"/>
<dbReference type="PANTHER" id="PTHR37810">
    <property type="entry name" value="IMMUNITY PROTEIN SDPI"/>
    <property type="match status" value="1"/>
</dbReference>
<reference evidence="4 5" key="1">
    <citation type="submission" date="2023-06" db="EMBL/GenBank/DDBJ databases">
        <authorList>
            <person name="Oyuntsetseg B."/>
            <person name="Kim S.B."/>
        </authorList>
    </citation>
    <scope>NUCLEOTIDE SEQUENCE [LARGE SCALE GENOMIC DNA]</scope>
    <source>
        <strain evidence="4 5">2-15</strain>
    </source>
</reference>
<evidence type="ECO:0000259" key="3">
    <source>
        <dbReference type="Pfam" id="PF19124"/>
    </source>
</evidence>
<feature type="transmembrane region" description="Helical" evidence="1">
    <location>
        <begin position="135"/>
        <end position="156"/>
    </location>
</feature>
<dbReference type="AlphaFoldDB" id="A0A9Y2II77"/>
<keyword evidence="1" id="KW-0472">Membrane</keyword>